<evidence type="ECO:0000313" key="2">
    <source>
        <dbReference type="Proteomes" id="UP000236291"/>
    </source>
</evidence>
<dbReference type="Proteomes" id="UP000236291">
    <property type="component" value="Unassembled WGS sequence"/>
</dbReference>
<comment type="caution">
    <text evidence="1">The sequence shown here is derived from an EMBL/GenBank/DDBJ whole genome shotgun (WGS) entry which is preliminary data.</text>
</comment>
<feature type="non-terminal residue" evidence="1">
    <location>
        <position position="57"/>
    </location>
</feature>
<reference evidence="1 2" key="2">
    <citation type="journal article" date="2017" name="Front. Plant Sci.">
        <title>Gene Classification and Mining of Molecular Markers Useful in Red Clover (Trifolium pratense) Breeding.</title>
        <authorList>
            <person name="Istvanek J."/>
            <person name="Dluhosova J."/>
            <person name="Dluhos P."/>
            <person name="Patkova L."/>
            <person name="Nedelnik J."/>
            <person name="Repkova J."/>
        </authorList>
    </citation>
    <scope>NUCLEOTIDE SEQUENCE [LARGE SCALE GENOMIC DNA]</scope>
    <source>
        <strain evidence="2">cv. Tatra</strain>
        <tissue evidence="1">Young leaves</tissue>
    </source>
</reference>
<proteinExistence type="predicted"/>
<gene>
    <name evidence="1" type="ORF">L195_g050921</name>
</gene>
<dbReference type="EMBL" id="ASHM01078634">
    <property type="protein sequence ID" value="PNX58460.1"/>
    <property type="molecule type" value="Genomic_DNA"/>
</dbReference>
<name>A0A2K3JWT1_TRIPR</name>
<protein>
    <submittedName>
        <fullName evidence="1">Uncharacterized protein</fullName>
    </submittedName>
</protein>
<accession>A0A2K3JWT1</accession>
<evidence type="ECO:0000313" key="1">
    <source>
        <dbReference type="EMBL" id="PNX58460.1"/>
    </source>
</evidence>
<dbReference type="AlphaFoldDB" id="A0A2K3JWT1"/>
<reference evidence="1 2" key="1">
    <citation type="journal article" date="2014" name="Am. J. Bot.">
        <title>Genome assembly and annotation for red clover (Trifolium pratense; Fabaceae).</title>
        <authorList>
            <person name="Istvanek J."/>
            <person name="Jaros M."/>
            <person name="Krenek A."/>
            <person name="Repkova J."/>
        </authorList>
    </citation>
    <scope>NUCLEOTIDE SEQUENCE [LARGE SCALE GENOMIC DNA]</scope>
    <source>
        <strain evidence="2">cv. Tatra</strain>
        <tissue evidence="1">Young leaves</tissue>
    </source>
</reference>
<organism evidence="1 2">
    <name type="scientific">Trifolium pratense</name>
    <name type="common">Red clover</name>
    <dbReference type="NCBI Taxonomy" id="57577"/>
    <lineage>
        <taxon>Eukaryota</taxon>
        <taxon>Viridiplantae</taxon>
        <taxon>Streptophyta</taxon>
        <taxon>Embryophyta</taxon>
        <taxon>Tracheophyta</taxon>
        <taxon>Spermatophyta</taxon>
        <taxon>Magnoliopsida</taxon>
        <taxon>eudicotyledons</taxon>
        <taxon>Gunneridae</taxon>
        <taxon>Pentapetalae</taxon>
        <taxon>rosids</taxon>
        <taxon>fabids</taxon>
        <taxon>Fabales</taxon>
        <taxon>Fabaceae</taxon>
        <taxon>Papilionoideae</taxon>
        <taxon>50 kb inversion clade</taxon>
        <taxon>NPAAA clade</taxon>
        <taxon>Hologalegina</taxon>
        <taxon>IRL clade</taxon>
        <taxon>Trifolieae</taxon>
        <taxon>Trifolium</taxon>
    </lineage>
</organism>
<sequence>MKRSEPYVNLSNQTCCCDCEDPTAVIHGHQQHNQEDPYELKHQFEVKEKFLQRQRQG</sequence>